<gene>
    <name evidence="3" type="ordered locus">EROM_041570</name>
</gene>
<proteinExistence type="predicted"/>
<dbReference type="KEGG" id="ero:EROM_041570"/>
<feature type="transmembrane region" description="Helical" evidence="1">
    <location>
        <begin position="160"/>
        <end position="182"/>
    </location>
</feature>
<evidence type="ECO:0000256" key="1">
    <source>
        <dbReference type="SAM" id="Phobius"/>
    </source>
</evidence>
<reference evidence="3 4" key="1">
    <citation type="journal article" date="2012" name="Proc. Natl. Acad. Sci. U.S.A.">
        <title>Gain and loss of multiple functionally related, horizontally transferred genes in the reduced genomes of two microsporidian parasites.</title>
        <authorList>
            <person name="Pombert J.-F."/>
            <person name="Selman M."/>
            <person name="Burki F."/>
            <person name="Bardell F.T."/>
            <person name="Farinelli L."/>
            <person name="Solter L.F."/>
            <person name="Whitman D.W."/>
            <person name="Weiss L.M."/>
            <person name="Corradi N."/>
            <person name="Keeling P.J."/>
        </authorList>
    </citation>
    <scope>NUCLEOTIDE SEQUENCE [LARGE SCALE GENOMIC DNA]</scope>
    <source>
        <strain evidence="3 4">SJ-2008</strain>
    </source>
</reference>
<evidence type="ECO:0008006" key="5">
    <source>
        <dbReference type="Google" id="ProtNLM"/>
    </source>
</evidence>
<evidence type="ECO:0000256" key="2">
    <source>
        <dbReference type="SAM" id="SignalP"/>
    </source>
</evidence>
<protein>
    <recommendedName>
        <fullName evidence="5">Thioredoxin domain-containing protein</fullName>
    </recommendedName>
</protein>
<dbReference type="OrthoDB" id="2188863at2759"/>
<dbReference type="EMBL" id="CP003521">
    <property type="protein sequence ID" value="AFN82921.1"/>
    <property type="molecule type" value="Genomic_DNA"/>
</dbReference>
<organism evidence="3 4">
    <name type="scientific">Encephalitozoon romaleae (strain SJ-2008)</name>
    <name type="common">Microsporidian parasite</name>
    <dbReference type="NCBI Taxonomy" id="1178016"/>
    <lineage>
        <taxon>Eukaryota</taxon>
        <taxon>Fungi</taxon>
        <taxon>Fungi incertae sedis</taxon>
        <taxon>Microsporidia</taxon>
        <taxon>Unikaryonidae</taxon>
        <taxon>Encephalitozoon</taxon>
    </lineage>
</organism>
<name>I6ZTE3_ENCRO</name>
<feature type="chain" id="PRO_5013198052" description="Thioredoxin domain-containing protein" evidence="2">
    <location>
        <begin position="16"/>
        <end position="191"/>
    </location>
</feature>
<dbReference type="GeneID" id="20521220"/>
<dbReference type="SUPFAM" id="SSF52833">
    <property type="entry name" value="Thioredoxin-like"/>
    <property type="match status" value="1"/>
</dbReference>
<sequence>MRIFFLLLGKVMSDAFSLLPVFTKEDVPLDSTFLVYIYYSRPNVHCPACESFNRNISKLQKYIPVKKINFFEDPKVASCFYSFIFPSFVIRDKGRSYHLDVDDFEELEEIVRNKRWTQFKPVRRWMDLDSYFINLYSTANCAFFKVMQKSYVVLDVIPGWIINLGFSAIIAYMVYSICTIFMTPVEKKKKE</sequence>
<keyword evidence="1" id="KW-1133">Transmembrane helix</keyword>
<keyword evidence="4" id="KW-1185">Reference proteome</keyword>
<feature type="signal peptide" evidence="2">
    <location>
        <begin position="1"/>
        <end position="15"/>
    </location>
</feature>
<dbReference type="Proteomes" id="UP000010094">
    <property type="component" value="Chromosome IV"/>
</dbReference>
<dbReference type="VEuPathDB" id="MicrosporidiaDB:EROM_041570"/>
<keyword evidence="1" id="KW-0472">Membrane</keyword>
<evidence type="ECO:0000313" key="3">
    <source>
        <dbReference type="EMBL" id="AFN82921.1"/>
    </source>
</evidence>
<dbReference type="RefSeq" id="XP_009264418.1">
    <property type="nucleotide sequence ID" value="XM_009266143.1"/>
</dbReference>
<keyword evidence="1" id="KW-0812">Transmembrane</keyword>
<accession>I6ZTE3</accession>
<dbReference type="HOGENOM" id="CLU_122961_0_0_1"/>
<dbReference type="InterPro" id="IPR036249">
    <property type="entry name" value="Thioredoxin-like_sf"/>
</dbReference>
<dbReference type="AlphaFoldDB" id="I6ZTE3"/>
<keyword evidence="2" id="KW-0732">Signal</keyword>
<evidence type="ECO:0000313" key="4">
    <source>
        <dbReference type="Proteomes" id="UP000010094"/>
    </source>
</evidence>